<feature type="non-terminal residue" evidence="2">
    <location>
        <position position="1"/>
    </location>
</feature>
<feature type="transmembrane region" description="Helical" evidence="1">
    <location>
        <begin position="20"/>
        <end position="38"/>
    </location>
</feature>
<name>A0AAD7ZXY9_DIPPU</name>
<reference evidence="2" key="2">
    <citation type="submission" date="2023-05" db="EMBL/GenBank/DDBJ databases">
        <authorList>
            <person name="Fouks B."/>
        </authorList>
    </citation>
    <scope>NUCLEOTIDE SEQUENCE</scope>
    <source>
        <strain evidence="2">Stay&amp;Tobe</strain>
        <tissue evidence="2">Testes</tissue>
    </source>
</reference>
<dbReference type="Proteomes" id="UP001233999">
    <property type="component" value="Unassembled WGS sequence"/>
</dbReference>
<evidence type="ECO:0000256" key="1">
    <source>
        <dbReference type="SAM" id="Phobius"/>
    </source>
</evidence>
<evidence type="ECO:0000313" key="3">
    <source>
        <dbReference type="Proteomes" id="UP001233999"/>
    </source>
</evidence>
<dbReference type="EMBL" id="JASPKZ010006058">
    <property type="protein sequence ID" value="KAJ9587843.1"/>
    <property type="molecule type" value="Genomic_DNA"/>
</dbReference>
<dbReference type="AlphaFoldDB" id="A0AAD7ZXY9"/>
<accession>A0AAD7ZXY9</accession>
<gene>
    <name evidence="2" type="ORF">L9F63_018715</name>
</gene>
<comment type="caution">
    <text evidence="2">The sequence shown here is derived from an EMBL/GenBank/DDBJ whole genome shotgun (WGS) entry which is preliminary data.</text>
</comment>
<evidence type="ECO:0000313" key="2">
    <source>
        <dbReference type="EMBL" id="KAJ9587843.1"/>
    </source>
</evidence>
<feature type="non-terminal residue" evidence="2">
    <location>
        <position position="128"/>
    </location>
</feature>
<sequence length="128" mass="14727">LPLVNFLSNLILELQLIKQVLFQIYLSFSMFSLLFALIDSASNVGHLFVIEFSRNFLLRDVSAPLSNFRPLKNSIKACKKLTTLMMMMMMMFTKPPSNYGQRGMTTKTRSAMVPTLRDVVVGVREWRE</sequence>
<organism evidence="2 3">
    <name type="scientific">Diploptera punctata</name>
    <name type="common">Pacific beetle cockroach</name>
    <dbReference type="NCBI Taxonomy" id="6984"/>
    <lineage>
        <taxon>Eukaryota</taxon>
        <taxon>Metazoa</taxon>
        <taxon>Ecdysozoa</taxon>
        <taxon>Arthropoda</taxon>
        <taxon>Hexapoda</taxon>
        <taxon>Insecta</taxon>
        <taxon>Pterygota</taxon>
        <taxon>Neoptera</taxon>
        <taxon>Polyneoptera</taxon>
        <taxon>Dictyoptera</taxon>
        <taxon>Blattodea</taxon>
        <taxon>Blaberoidea</taxon>
        <taxon>Blaberidae</taxon>
        <taxon>Diplopterinae</taxon>
        <taxon>Diploptera</taxon>
    </lineage>
</organism>
<reference evidence="2" key="1">
    <citation type="journal article" date="2023" name="IScience">
        <title>Live-bearing cockroach genome reveals convergent evolutionary mechanisms linked to viviparity in insects and beyond.</title>
        <authorList>
            <person name="Fouks B."/>
            <person name="Harrison M.C."/>
            <person name="Mikhailova A.A."/>
            <person name="Marchal E."/>
            <person name="English S."/>
            <person name="Carruthers M."/>
            <person name="Jennings E.C."/>
            <person name="Chiamaka E.L."/>
            <person name="Frigard R.A."/>
            <person name="Pippel M."/>
            <person name="Attardo G.M."/>
            <person name="Benoit J.B."/>
            <person name="Bornberg-Bauer E."/>
            <person name="Tobe S.S."/>
        </authorList>
    </citation>
    <scope>NUCLEOTIDE SEQUENCE</scope>
    <source>
        <strain evidence="2">Stay&amp;Tobe</strain>
    </source>
</reference>
<keyword evidence="1" id="KW-0812">Transmembrane</keyword>
<keyword evidence="1" id="KW-0472">Membrane</keyword>
<keyword evidence="3" id="KW-1185">Reference proteome</keyword>
<keyword evidence="1" id="KW-1133">Transmembrane helix</keyword>
<protein>
    <submittedName>
        <fullName evidence="2">Uncharacterized protein</fullName>
    </submittedName>
</protein>
<proteinExistence type="predicted"/>